<dbReference type="PANTHER" id="PTHR21110:SF0">
    <property type="entry name" value="PHOSPHOPENTOMUTASE"/>
    <property type="match status" value="1"/>
</dbReference>
<reference evidence="8" key="1">
    <citation type="submission" date="2019-08" db="EMBL/GenBank/DDBJ databases">
        <authorList>
            <person name="Kucharzyk K."/>
            <person name="Murdoch R.W."/>
            <person name="Higgins S."/>
            <person name="Loffler F."/>
        </authorList>
    </citation>
    <scope>NUCLEOTIDE SEQUENCE</scope>
</reference>
<dbReference type="GO" id="GO:0043094">
    <property type="term" value="P:metabolic compound salvage"/>
    <property type="evidence" value="ECO:0007669"/>
    <property type="project" value="InterPro"/>
</dbReference>
<dbReference type="Pfam" id="PF01676">
    <property type="entry name" value="Metalloenzyme"/>
    <property type="match status" value="1"/>
</dbReference>
<dbReference type="FunFam" id="3.30.70.1250:FF:000001">
    <property type="entry name" value="Phosphopentomutase"/>
    <property type="match status" value="1"/>
</dbReference>
<dbReference type="InterPro" id="IPR010045">
    <property type="entry name" value="DeoB"/>
</dbReference>
<keyword evidence="5" id="KW-0464">Manganese</keyword>
<evidence type="ECO:0000256" key="3">
    <source>
        <dbReference type="ARBA" id="ARBA00022490"/>
    </source>
</evidence>
<comment type="cofactor">
    <cofactor evidence="1">
        <name>Mn(2+)</name>
        <dbReference type="ChEBI" id="CHEBI:29035"/>
    </cofactor>
</comment>
<keyword evidence="3" id="KW-0963">Cytoplasm</keyword>
<dbReference type="EMBL" id="VSSQ01005152">
    <property type="protein sequence ID" value="MPM28064.1"/>
    <property type="molecule type" value="Genomic_DNA"/>
</dbReference>
<keyword evidence="4" id="KW-0479">Metal-binding</keyword>
<comment type="similarity">
    <text evidence="2">Belongs to the phosphopentomutase family.</text>
</comment>
<evidence type="ECO:0000256" key="4">
    <source>
        <dbReference type="ARBA" id="ARBA00022723"/>
    </source>
</evidence>
<keyword evidence="6 8" id="KW-0413">Isomerase</keyword>
<dbReference type="NCBIfam" id="NF003766">
    <property type="entry name" value="PRK05362.1"/>
    <property type="match status" value="1"/>
</dbReference>
<dbReference type="SUPFAM" id="SSF53649">
    <property type="entry name" value="Alkaline phosphatase-like"/>
    <property type="match status" value="1"/>
</dbReference>
<dbReference type="PIRSF" id="PIRSF001491">
    <property type="entry name" value="Ppentomutase"/>
    <property type="match status" value="1"/>
</dbReference>
<comment type="caution">
    <text evidence="8">The sequence shown here is derived from an EMBL/GenBank/DDBJ whole genome shotgun (WGS) entry which is preliminary data.</text>
</comment>
<dbReference type="EC" id="5.4.2.7" evidence="8"/>
<organism evidence="8">
    <name type="scientific">bioreactor metagenome</name>
    <dbReference type="NCBI Taxonomy" id="1076179"/>
    <lineage>
        <taxon>unclassified sequences</taxon>
        <taxon>metagenomes</taxon>
        <taxon>ecological metagenomes</taxon>
    </lineage>
</organism>
<evidence type="ECO:0000313" key="8">
    <source>
        <dbReference type="EMBL" id="MPM28064.1"/>
    </source>
</evidence>
<dbReference type="InterPro" id="IPR024052">
    <property type="entry name" value="Phosphopentomutase_DeoB_cap_sf"/>
</dbReference>
<evidence type="ECO:0000256" key="5">
    <source>
        <dbReference type="ARBA" id="ARBA00023211"/>
    </source>
</evidence>
<dbReference type="GO" id="GO:0000287">
    <property type="term" value="F:magnesium ion binding"/>
    <property type="evidence" value="ECO:0007669"/>
    <property type="project" value="InterPro"/>
</dbReference>
<dbReference type="NCBIfam" id="TIGR01696">
    <property type="entry name" value="deoB"/>
    <property type="match status" value="1"/>
</dbReference>
<protein>
    <submittedName>
        <fullName evidence="8">Phosphopentomutase</fullName>
        <ecNumber evidence="8">5.4.2.7</ecNumber>
    </submittedName>
</protein>
<evidence type="ECO:0000259" key="7">
    <source>
        <dbReference type="Pfam" id="PF01676"/>
    </source>
</evidence>
<dbReference type="GO" id="GO:0005829">
    <property type="term" value="C:cytosol"/>
    <property type="evidence" value="ECO:0007669"/>
    <property type="project" value="TreeGrafter"/>
</dbReference>
<sequence>MKRAAIVILDSVGIGELPDAAKYGDEGSNTLVNIKKHYPALDLKNMCALGLGNIDADGAELLGKVDDPNGCFGRMFETSNGKDTTTGHWEIAGIITENPFPTFTQTGFPKDIMDKFEAAIGRKTLGNCSASGTAIINDLGDEHVKTGYPIVYTSADSVFQIACHEEVIPVDELYKICEIARELLVGDYAVARVIARPFVGKGNGNYTRTERRKDFSLAPTSTTILDLVKEKGMTVAAIGKIEDIFEHRGITVKDHTTNNNDGIEKTIEYFEKDFEGLLFTNLVDTDMIYGHRNDIKGYAEALMYFDNKLPEIMSSMKDEDILIITADHGCDPTTPSTDHSREYVPLLVCGKNVKKGINLGTRKTFADVGATIAEYLNIDERFGATSFLKDILK</sequence>
<dbReference type="Gene3D" id="3.40.720.10">
    <property type="entry name" value="Alkaline Phosphatase, subunit A"/>
    <property type="match status" value="1"/>
</dbReference>
<dbReference type="PANTHER" id="PTHR21110">
    <property type="entry name" value="PHOSPHOPENTOMUTASE"/>
    <property type="match status" value="1"/>
</dbReference>
<dbReference type="Gene3D" id="3.30.70.1250">
    <property type="entry name" value="Phosphopentomutase"/>
    <property type="match status" value="1"/>
</dbReference>
<dbReference type="InterPro" id="IPR017850">
    <property type="entry name" value="Alkaline_phosphatase_core_sf"/>
</dbReference>
<dbReference type="CDD" id="cd16009">
    <property type="entry name" value="PPM"/>
    <property type="match status" value="1"/>
</dbReference>
<proteinExistence type="inferred from homology"/>
<dbReference type="SUPFAM" id="SSF143856">
    <property type="entry name" value="DeoB insert domain-like"/>
    <property type="match status" value="1"/>
</dbReference>
<dbReference type="AlphaFoldDB" id="A0A644YPN4"/>
<name>A0A644YPN4_9ZZZZ</name>
<accession>A0A644YPN4</accession>
<dbReference type="GO" id="GO:0008973">
    <property type="term" value="F:phosphopentomutase activity"/>
    <property type="evidence" value="ECO:0007669"/>
    <property type="project" value="UniProtKB-EC"/>
</dbReference>
<dbReference type="HAMAP" id="MF_00740">
    <property type="entry name" value="Phosphopentomut"/>
    <property type="match status" value="1"/>
</dbReference>
<feature type="domain" description="Metalloenzyme" evidence="7">
    <location>
        <begin position="2"/>
        <end position="379"/>
    </location>
</feature>
<evidence type="ECO:0000256" key="2">
    <source>
        <dbReference type="ARBA" id="ARBA00010373"/>
    </source>
</evidence>
<dbReference type="InterPro" id="IPR006124">
    <property type="entry name" value="Metalloenzyme"/>
</dbReference>
<dbReference type="GO" id="GO:0009117">
    <property type="term" value="P:nucleotide metabolic process"/>
    <property type="evidence" value="ECO:0007669"/>
    <property type="project" value="InterPro"/>
</dbReference>
<evidence type="ECO:0000256" key="6">
    <source>
        <dbReference type="ARBA" id="ARBA00023235"/>
    </source>
</evidence>
<evidence type="ECO:0000256" key="1">
    <source>
        <dbReference type="ARBA" id="ARBA00001936"/>
    </source>
</evidence>
<gene>
    <name evidence="8" type="primary">deoB_11</name>
    <name evidence="8" type="ORF">SDC9_74581</name>
</gene>